<evidence type="ECO:0000313" key="2">
    <source>
        <dbReference type="Proteomes" id="UP000557566"/>
    </source>
</evidence>
<dbReference type="EMBL" id="JAAVMX010000001">
    <property type="protein sequence ID" value="KAF4513616.1"/>
    <property type="molecule type" value="Genomic_DNA"/>
</dbReference>
<name>A0A8H4Q037_9HYPO</name>
<reference evidence="1 2" key="1">
    <citation type="journal article" date="2020" name="Genome Biol. Evol.">
        <title>A new high-quality draft genome assembly of the Chinese cordyceps Ophiocordyceps sinensis.</title>
        <authorList>
            <person name="Shu R."/>
            <person name="Zhang J."/>
            <person name="Meng Q."/>
            <person name="Zhang H."/>
            <person name="Zhou G."/>
            <person name="Li M."/>
            <person name="Wu P."/>
            <person name="Zhao Y."/>
            <person name="Chen C."/>
            <person name="Qin Q."/>
        </authorList>
    </citation>
    <scope>NUCLEOTIDE SEQUENCE [LARGE SCALE GENOMIC DNA]</scope>
    <source>
        <strain evidence="1 2">IOZ07</strain>
    </source>
</reference>
<accession>A0A8H4Q037</accession>
<dbReference type="OrthoDB" id="5424209at2759"/>
<protein>
    <submittedName>
        <fullName evidence="1">Uncharacterized protein</fullName>
    </submittedName>
</protein>
<dbReference type="AlphaFoldDB" id="A0A8H4Q037"/>
<evidence type="ECO:0000313" key="1">
    <source>
        <dbReference type="EMBL" id="KAF4513616.1"/>
    </source>
</evidence>
<dbReference type="Proteomes" id="UP000557566">
    <property type="component" value="Unassembled WGS sequence"/>
</dbReference>
<comment type="caution">
    <text evidence="1">The sequence shown here is derived from an EMBL/GenBank/DDBJ whole genome shotgun (WGS) entry which is preliminary data.</text>
</comment>
<gene>
    <name evidence="1" type="ORF">G6O67_000865</name>
</gene>
<proteinExistence type="predicted"/>
<keyword evidence="2" id="KW-1185">Reference proteome</keyword>
<organism evidence="1 2">
    <name type="scientific">Ophiocordyceps sinensis</name>
    <dbReference type="NCBI Taxonomy" id="72228"/>
    <lineage>
        <taxon>Eukaryota</taxon>
        <taxon>Fungi</taxon>
        <taxon>Dikarya</taxon>
        <taxon>Ascomycota</taxon>
        <taxon>Pezizomycotina</taxon>
        <taxon>Sordariomycetes</taxon>
        <taxon>Hypocreomycetidae</taxon>
        <taxon>Hypocreales</taxon>
        <taxon>Ophiocordycipitaceae</taxon>
        <taxon>Ophiocordyceps</taxon>
    </lineage>
</organism>
<sequence length="128" mass="14332">MGEHCRFTLVHRDPGPSVMTPGPARPRGPIARGNRFDLSSTKCTRLLERHCIDWRSIDVLRIAYDDVADADAPIVLLISVEPASLSPQLGHMIATQCQMMLVQHHLPDVECEIKESSRLVRLTNPKNI</sequence>